<sequence>MKLDDLKQDWQEIVDVPADNENLEKVIAMLEHETKKVDKEIKRRDILEITIALLLIPFWVFGLFYSAGIIQSIGLILAILNSIYIPYRLVSAKKINVSKESSIRSYLENEKQKISQQKSLLEGVVSWYIAPITVSIILITLGASVDASGIPQLSESLMIYYGFLTILIVAVYFLNKRAVTKKFNPLLSSIDKKLQELKEAD</sequence>
<dbReference type="Proteomes" id="UP001157133">
    <property type="component" value="Unassembled WGS sequence"/>
</dbReference>
<proteinExistence type="predicted"/>
<comment type="caution">
    <text evidence="2">The sequence shown here is derived from an EMBL/GenBank/DDBJ whole genome shotgun (WGS) entry which is preliminary data.</text>
</comment>
<dbReference type="RefSeq" id="WP_284206314.1">
    <property type="nucleotide sequence ID" value="NZ_BSSU01000002.1"/>
</dbReference>
<name>A0ABQ6H086_9GAMM</name>
<feature type="transmembrane region" description="Helical" evidence="1">
    <location>
        <begin position="120"/>
        <end position="145"/>
    </location>
</feature>
<evidence type="ECO:0000313" key="2">
    <source>
        <dbReference type="EMBL" id="GLX80989.1"/>
    </source>
</evidence>
<protein>
    <submittedName>
        <fullName evidence="2">Uncharacterized protein</fullName>
    </submittedName>
</protein>
<gene>
    <name evidence="2" type="ORF">theurythT_04410</name>
</gene>
<organism evidence="2 3">
    <name type="scientific">Thalassotalea eurytherma</name>
    <dbReference type="NCBI Taxonomy" id="1144278"/>
    <lineage>
        <taxon>Bacteria</taxon>
        <taxon>Pseudomonadati</taxon>
        <taxon>Pseudomonadota</taxon>
        <taxon>Gammaproteobacteria</taxon>
        <taxon>Alteromonadales</taxon>
        <taxon>Colwelliaceae</taxon>
        <taxon>Thalassotalea</taxon>
    </lineage>
</organism>
<dbReference type="EMBL" id="BSSU01000002">
    <property type="protein sequence ID" value="GLX80989.1"/>
    <property type="molecule type" value="Genomic_DNA"/>
</dbReference>
<feature type="transmembrane region" description="Helical" evidence="1">
    <location>
        <begin position="157"/>
        <end position="174"/>
    </location>
</feature>
<keyword evidence="1" id="KW-0812">Transmembrane</keyword>
<feature type="transmembrane region" description="Helical" evidence="1">
    <location>
        <begin position="46"/>
        <end position="67"/>
    </location>
</feature>
<keyword evidence="1" id="KW-0472">Membrane</keyword>
<reference evidence="2 3" key="1">
    <citation type="submission" date="2023-03" db="EMBL/GenBank/DDBJ databases">
        <title>Draft genome sequence of Thalassotalea eurytherma JCM 18482T.</title>
        <authorList>
            <person name="Sawabe T."/>
        </authorList>
    </citation>
    <scope>NUCLEOTIDE SEQUENCE [LARGE SCALE GENOMIC DNA]</scope>
    <source>
        <strain evidence="2 3">JCM 18482</strain>
    </source>
</reference>
<accession>A0ABQ6H086</accession>
<evidence type="ECO:0000313" key="3">
    <source>
        <dbReference type="Proteomes" id="UP001157133"/>
    </source>
</evidence>
<feature type="transmembrane region" description="Helical" evidence="1">
    <location>
        <begin position="73"/>
        <end position="90"/>
    </location>
</feature>
<keyword evidence="1" id="KW-1133">Transmembrane helix</keyword>
<evidence type="ECO:0000256" key="1">
    <source>
        <dbReference type="SAM" id="Phobius"/>
    </source>
</evidence>
<keyword evidence="3" id="KW-1185">Reference proteome</keyword>